<evidence type="ECO:0000313" key="17">
    <source>
        <dbReference type="EMBL" id="MFC0253275.1"/>
    </source>
</evidence>
<evidence type="ECO:0000256" key="1">
    <source>
        <dbReference type="ARBA" id="ARBA00004429"/>
    </source>
</evidence>
<dbReference type="RefSeq" id="WP_379680284.1">
    <property type="nucleotide sequence ID" value="NZ_JBHLWP010000013.1"/>
</dbReference>
<name>A0ABV6FIA9_9BURK</name>
<keyword evidence="5" id="KW-0997">Cell inner membrane</keyword>
<dbReference type="InterPro" id="IPR051310">
    <property type="entry name" value="MCP_chemotaxis"/>
</dbReference>
<evidence type="ECO:0000256" key="5">
    <source>
        <dbReference type="ARBA" id="ARBA00022519"/>
    </source>
</evidence>
<dbReference type="InterPro" id="IPR003660">
    <property type="entry name" value="HAMP_dom"/>
</dbReference>
<dbReference type="SUPFAM" id="SSF58104">
    <property type="entry name" value="Methyl-accepting chemotaxis protein (MCP) signaling domain"/>
    <property type="match status" value="1"/>
</dbReference>
<dbReference type="PANTHER" id="PTHR43531:SF14">
    <property type="entry name" value="METHYL-ACCEPTING CHEMOTAXIS PROTEIN I-RELATED"/>
    <property type="match status" value="1"/>
</dbReference>
<dbReference type="PRINTS" id="PR00260">
    <property type="entry name" value="CHEMTRNSDUCR"/>
</dbReference>
<keyword evidence="7 14" id="KW-1133">Transmembrane helix</keyword>
<evidence type="ECO:0000256" key="14">
    <source>
        <dbReference type="SAM" id="Phobius"/>
    </source>
</evidence>
<dbReference type="SMART" id="SM00283">
    <property type="entry name" value="MA"/>
    <property type="match status" value="1"/>
</dbReference>
<accession>A0ABV6FIA9</accession>
<comment type="caution">
    <text evidence="17">The sequence shown here is derived from an EMBL/GenBank/DDBJ whole genome shotgun (WGS) entry which is preliminary data.</text>
</comment>
<dbReference type="SMART" id="SM00304">
    <property type="entry name" value="HAMP"/>
    <property type="match status" value="1"/>
</dbReference>
<keyword evidence="3" id="KW-0488">Methylation</keyword>
<feature type="transmembrane region" description="Helical" evidence="14">
    <location>
        <begin position="194"/>
        <end position="218"/>
    </location>
</feature>
<evidence type="ECO:0000256" key="7">
    <source>
        <dbReference type="ARBA" id="ARBA00022989"/>
    </source>
</evidence>
<dbReference type="InterPro" id="IPR004090">
    <property type="entry name" value="Chemotax_Me-accpt_rcpt"/>
</dbReference>
<sequence>MKNLRIKHVITLVTSGLIAVTLAVGGLGYYSTQHAVNLLEHTALRSAEQQLALASIAHRMETNRSQILQALQHNPESKYAVMHDHPLANHFNSIHSNTAELQQERDALLASLRFPETREAIVRWENESQNFGIDMVGNAARALEENNWDVAQAILIRQINPTYLKGQRAYKELQDYLSARNARQSDELHAELRLLNMLTIGAIVLAVLLAAAATVYLVRAITRPLDVAVDLARRVADGDLGARVTVDSRNEFGQLLGALRDMTASLAGIVSEVRSSSDVIATASSQIAMGNMDLSSRTEQQASSIEETAASVEELTTTVRQNADNARQANGLAATASDVATRGGAVVAEVVDTMGAINDSARKIVDIIAVIDGIAFQTNILALNAAVEAARAGEQGRGFAVVASEVRNLAQRSAAAAKEIKTLITDSVDKVDSGSRLVNQAGATMEEIVLSVRRVADIMEEITAASSEQSAGIEQIHQAISQMDQVTQQNAALVEEAASAAQSLEESAAGLAQRVSVFRFGQEAQPQRAATHATGPRTRSASRTALQVEWAAS</sequence>
<evidence type="ECO:0000259" key="16">
    <source>
        <dbReference type="PROSITE" id="PS50885"/>
    </source>
</evidence>
<keyword evidence="2" id="KW-1003">Cell membrane</keyword>
<dbReference type="EMBL" id="JBHLWP010000013">
    <property type="protein sequence ID" value="MFC0253275.1"/>
    <property type="molecule type" value="Genomic_DNA"/>
</dbReference>
<feature type="domain" description="Methyl-accepting transducer" evidence="15">
    <location>
        <begin position="276"/>
        <end position="505"/>
    </location>
</feature>
<keyword evidence="4" id="KW-0145">Chemotaxis</keyword>
<feature type="coiled-coil region" evidence="12">
    <location>
        <begin position="476"/>
        <end position="514"/>
    </location>
</feature>
<comment type="subcellular location">
    <subcellularLocation>
        <location evidence="1">Cell inner membrane</location>
        <topology evidence="1">Multi-pass membrane protein</topology>
    </subcellularLocation>
</comment>
<evidence type="ECO:0000259" key="15">
    <source>
        <dbReference type="PROSITE" id="PS50111"/>
    </source>
</evidence>
<evidence type="ECO:0000256" key="13">
    <source>
        <dbReference type="SAM" id="MobiDB-lite"/>
    </source>
</evidence>
<proteinExistence type="inferred from homology"/>
<dbReference type="PROSITE" id="PS50885">
    <property type="entry name" value="HAMP"/>
    <property type="match status" value="1"/>
</dbReference>
<dbReference type="InterPro" id="IPR004089">
    <property type="entry name" value="MCPsignal_dom"/>
</dbReference>
<comment type="similarity">
    <text evidence="10">Belongs to the methyl-accepting chemotaxis (MCP) protein family.</text>
</comment>
<feature type="region of interest" description="Disordered" evidence="13">
    <location>
        <begin position="526"/>
        <end position="545"/>
    </location>
</feature>
<evidence type="ECO:0000256" key="10">
    <source>
        <dbReference type="ARBA" id="ARBA00029447"/>
    </source>
</evidence>
<keyword evidence="12" id="KW-0175">Coiled coil</keyword>
<evidence type="ECO:0000256" key="2">
    <source>
        <dbReference type="ARBA" id="ARBA00022475"/>
    </source>
</evidence>
<dbReference type="CDD" id="cd11386">
    <property type="entry name" value="MCP_signal"/>
    <property type="match status" value="1"/>
</dbReference>
<keyword evidence="8 14" id="KW-0472">Membrane</keyword>
<evidence type="ECO:0000256" key="12">
    <source>
        <dbReference type="SAM" id="Coils"/>
    </source>
</evidence>
<keyword evidence="9 11" id="KW-0807">Transducer</keyword>
<feature type="transmembrane region" description="Helical" evidence="14">
    <location>
        <begin position="9"/>
        <end position="30"/>
    </location>
</feature>
<organism evidence="17 18">
    <name type="scientific">Massilia consociata</name>
    <dbReference type="NCBI Taxonomy" id="760117"/>
    <lineage>
        <taxon>Bacteria</taxon>
        <taxon>Pseudomonadati</taxon>
        <taxon>Pseudomonadota</taxon>
        <taxon>Betaproteobacteria</taxon>
        <taxon>Burkholderiales</taxon>
        <taxon>Oxalobacteraceae</taxon>
        <taxon>Telluria group</taxon>
        <taxon>Massilia</taxon>
    </lineage>
</organism>
<keyword evidence="6 14" id="KW-0812">Transmembrane</keyword>
<evidence type="ECO:0000256" key="6">
    <source>
        <dbReference type="ARBA" id="ARBA00022692"/>
    </source>
</evidence>
<dbReference type="Pfam" id="PF00015">
    <property type="entry name" value="MCPsignal"/>
    <property type="match status" value="1"/>
</dbReference>
<gene>
    <name evidence="17" type="ORF">ACFFJK_15355</name>
</gene>
<evidence type="ECO:0000256" key="4">
    <source>
        <dbReference type="ARBA" id="ARBA00022500"/>
    </source>
</evidence>
<dbReference type="Proteomes" id="UP001589773">
    <property type="component" value="Unassembled WGS sequence"/>
</dbReference>
<evidence type="ECO:0000256" key="8">
    <source>
        <dbReference type="ARBA" id="ARBA00023136"/>
    </source>
</evidence>
<protein>
    <submittedName>
        <fullName evidence="17">Methyl-accepting chemotaxis protein</fullName>
    </submittedName>
</protein>
<evidence type="ECO:0000313" key="18">
    <source>
        <dbReference type="Proteomes" id="UP001589773"/>
    </source>
</evidence>
<dbReference type="InterPro" id="IPR003122">
    <property type="entry name" value="Tar_rcpt_lig-bd"/>
</dbReference>
<keyword evidence="18" id="KW-1185">Reference proteome</keyword>
<dbReference type="Pfam" id="PF02203">
    <property type="entry name" value="TarH"/>
    <property type="match status" value="1"/>
</dbReference>
<evidence type="ECO:0000256" key="3">
    <source>
        <dbReference type="ARBA" id="ARBA00022481"/>
    </source>
</evidence>
<dbReference type="CDD" id="cd06225">
    <property type="entry name" value="HAMP"/>
    <property type="match status" value="1"/>
</dbReference>
<dbReference type="Pfam" id="PF00672">
    <property type="entry name" value="HAMP"/>
    <property type="match status" value="1"/>
</dbReference>
<reference evidence="17 18" key="1">
    <citation type="submission" date="2024-09" db="EMBL/GenBank/DDBJ databases">
        <authorList>
            <person name="Sun Q."/>
            <person name="Mori K."/>
        </authorList>
    </citation>
    <scope>NUCLEOTIDE SEQUENCE [LARGE SCALE GENOMIC DNA]</scope>
    <source>
        <strain evidence="17 18">CCM 7792</strain>
    </source>
</reference>
<evidence type="ECO:0000256" key="11">
    <source>
        <dbReference type="PROSITE-ProRule" id="PRU00284"/>
    </source>
</evidence>
<dbReference type="PANTHER" id="PTHR43531">
    <property type="entry name" value="PROTEIN ICFG"/>
    <property type="match status" value="1"/>
</dbReference>
<evidence type="ECO:0000256" key="9">
    <source>
        <dbReference type="ARBA" id="ARBA00023224"/>
    </source>
</evidence>
<feature type="domain" description="HAMP" evidence="16">
    <location>
        <begin position="219"/>
        <end position="271"/>
    </location>
</feature>
<dbReference type="PROSITE" id="PS50111">
    <property type="entry name" value="CHEMOTAXIS_TRANSDUC_2"/>
    <property type="match status" value="1"/>
</dbReference>
<dbReference type="Gene3D" id="1.10.287.950">
    <property type="entry name" value="Methyl-accepting chemotaxis protein"/>
    <property type="match status" value="1"/>
</dbReference>